<comment type="catalytic activity">
    <reaction evidence="12">
        <text>5-amino-6-(5-phospho-D-ribitylamino)uracil + NADP(+) = 5-amino-6-(5-phospho-D-ribosylamino)uracil + NADPH + H(+)</text>
        <dbReference type="Rhea" id="RHEA:17845"/>
        <dbReference type="ChEBI" id="CHEBI:15378"/>
        <dbReference type="ChEBI" id="CHEBI:57783"/>
        <dbReference type="ChEBI" id="CHEBI:58349"/>
        <dbReference type="ChEBI" id="CHEBI:58421"/>
        <dbReference type="ChEBI" id="CHEBI:58453"/>
        <dbReference type="EC" id="1.1.1.193"/>
    </reaction>
</comment>
<evidence type="ECO:0000313" key="18">
    <source>
        <dbReference type="Proteomes" id="UP000535415"/>
    </source>
</evidence>
<dbReference type="InterPro" id="IPR011549">
    <property type="entry name" value="RibD_C"/>
</dbReference>
<evidence type="ECO:0000256" key="7">
    <source>
        <dbReference type="ARBA" id="ARBA00022723"/>
    </source>
</evidence>
<comment type="catalytic activity">
    <reaction evidence="12">
        <text>2,5-diamino-6-hydroxy-4-(5-phosphoribosylamino)-pyrimidine + H2O + H(+) = 5-amino-6-(5-phospho-D-ribosylamino)uracil + NH4(+)</text>
        <dbReference type="Rhea" id="RHEA:21868"/>
        <dbReference type="ChEBI" id="CHEBI:15377"/>
        <dbReference type="ChEBI" id="CHEBI:15378"/>
        <dbReference type="ChEBI" id="CHEBI:28938"/>
        <dbReference type="ChEBI" id="CHEBI:58453"/>
        <dbReference type="ChEBI" id="CHEBI:58614"/>
        <dbReference type="EC" id="3.5.4.26"/>
    </reaction>
</comment>
<comment type="cofactor">
    <cofactor evidence="12 15">
        <name>Zn(2+)</name>
        <dbReference type="ChEBI" id="CHEBI:29105"/>
    </cofactor>
    <text evidence="12 15">Binds 1 zinc ion.</text>
</comment>
<evidence type="ECO:0000256" key="13">
    <source>
        <dbReference type="PIRSR" id="PIRSR006769-1"/>
    </source>
</evidence>
<keyword evidence="6 12" id="KW-0686">Riboflavin biosynthesis</keyword>
<dbReference type="EC" id="3.5.4.26" evidence="12"/>
<comment type="caution">
    <text evidence="17">The sequence shown here is derived from an EMBL/GenBank/DDBJ whole genome shotgun (WGS) entry which is preliminary data.</text>
</comment>
<feature type="binding site" evidence="15">
    <location>
        <position position="78"/>
    </location>
    <ligand>
        <name>Zn(2+)</name>
        <dbReference type="ChEBI" id="CHEBI:29105"/>
        <note>catalytic</note>
    </ligand>
</feature>
<dbReference type="PROSITE" id="PS00903">
    <property type="entry name" value="CYT_DCMP_DEAMINASES_1"/>
    <property type="match status" value="1"/>
</dbReference>
<dbReference type="PANTHER" id="PTHR38011:SF7">
    <property type="entry name" value="2,5-DIAMINO-6-RIBOSYLAMINO-4(3H)-PYRIMIDINONE 5'-PHOSPHATE REDUCTASE"/>
    <property type="match status" value="1"/>
</dbReference>
<dbReference type="PROSITE" id="PS51747">
    <property type="entry name" value="CYT_DCMP_DEAMINASES_2"/>
    <property type="match status" value="1"/>
</dbReference>
<dbReference type="EMBL" id="JACIJM010000009">
    <property type="protein sequence ID" value="MBB5723291.1"/>
    <property type="molecule type" value="Genomic_DNA"/>
</dbReference>
<evidence type="ECO:0000256" key="11">
    <source>
        <dbReference type="ARBA" id="ARBA00023268"/>
    </source>
</evidence>
<evidence type="ECO:0000256" key="6">
    <source>
        <dbReference type="ARBA" id="ARBA00022619"/>
    </source>
</evidence>
<dbReference type="InterPro" id="IPR024072">
    <property type="entry name" value="DHFR-like_dom_sf"/>
</dbReference>
<accession>A0A7W9BMN3</accession>
<evidence type="ECO:0000256" key="14">
    <source>
        <dbReference type="PIRSR" id="PIRSR006769-2"/>
    </source>
</evidence>
<feature type="active site" description="Proton donor" evidence="13">
    <location>
        <position position="46"/>
    </location>
</feature>
<dbReference type="GO" id="GO:0009231">
    <property type="term" value="P:riboflavin biosynthetic process"/>
    <property type="evidence" value="ECO:0007669"/>
    <property type="project" value="UniProtKB-UniPathway"/>
</dbReference>
<dbReference type="GO" id="GO:0050661">
    <property type="term" value="F:NADP binding"/>
    <property type="evidence" value="ECO:0007669"/>
    <property type="project" value="InterPro"/>
</dbReference>
<keyword evidence="11" id="KW-0511">Multifunctional enzyme</keyword>
<feature type="binding site" evidence="14">
    <location>
        <position position="198"/>
    </location>
    <ligand>
        <name>substrate</name>
    </ligand>
</feature>
<dbReference type="InterPro" id="IPR004794">
    <property type="entry name" value="Eubact_RibD"/>
</dbReference>
<evidence type="ECO:0000259" key="16">
    <source>
        <dbReference type="PROSITE" id="PS51747"/>
    </source>
</evidence>
<protein>
    <recommendedName>
        <fullName evidence="12">Riboflavin biosynthesis protein RibD</fullName>
    </recommendedName>
    <domain>
        <recommendedName>
            <fullName evidence="12">Diaminohydroxyphosphoribosylaminopyrimidine deaminase</fullName>
            <shortName evidence="12">DRAP deaminase</shortName>
            <ecNumber evidence="12">3.5.4.26</ecNumber>
        </recommendedName>
        <alternativeName>
            <fullName evidence="12">Riboflavin-specific deaminase</fullName>
        </alternativeName>
    </domain>
    <domain>
        <recommendedName>
            <fullName evidence="12">5-amino-6-(5-phosphoribosylamino)uracil reductase</fullName>
            <ecNumber evidence="12">1.1.1.193</ecNumber>
        </recommendedName>
        <alternativeName>
            <fullName evidence="12">HTP reductase</fullName>
        </alternativeName>
    </domain>
</protein>
<evidence type="ECO:0000256" key="15">
    <source>
        <dbReference type="PIRSR" id="PIRSR006769-3"/>
    </source>
</evidence>
<name>A0A7W9BMN3_9RHOB</name>
<dbReference type="SUPFAM" id="SSF53597">
    <property type="entry name" value="Dihydrofolate reductase-like"/>
    <property type="match status" value="1"/>
</dbReference>
<dbReference type="InterPro" id="IPR002125">
    <property type="entry name" value="CMP_dCMP_dom"/>
</dbReference>
<keyword evidence="12 17" id="KW-0378">Hydrolase</keyword>
<feature type="binding site" evidence="14">
    <location>
        <position position="216"/>
    </location>
    <ligand>
        <name>NADP(+)</name>
        <dbReference type="ChEBI" id="CHEBI:58349"/>
    </ligand>
</feature>
<feature type="binding site" evidence="14">
    <location>
        <position position="201"/>
    </location>
    <ligand>
        <name>substrate</name>
    </ligand>
</feature>
<feature type="binding site" evidence="15">
    <location>
        <position position="44"/>
    </location>
    <ligand>
        <name>Zn(2+)</name>
        <dbReference type="ChEBI" id="CHEBI:29105"/>
        <note>catalytic</note>
    </ligand>
</feature>
<evidence type="ECO:0000256" key="2">
    <source>
        <dbReference type="ARBA" id="ARBA00004882"/>
    </source>
</evidence>
<keyword evidence="18" id="KW-1185">Reference proteome</keyword>
<dbReference type="GO" id="GO:0008270">
    <property type="term" value="F:zinc ion binding"/>
    <property type="evidence" value="ECO:0007669"/>
    <property type="project" value="InterPro"/>
</dbReference>
<dbReference type="InterPro" id="IPR016193">
    <property type="entry name" value="Cytidine_deaminase-like"/>
</dbReference>
<evidence type="ECO:0000256" key="8">
    <source>
        <dbReference type="ARBA" id="ARBA00022833"/>
    </source>
</evidence>
<comment type="similarity">
    <text evidence="5 12">In the C-terminal section; belongs to the HTP reductase family.</text>
</comment>
<evidence type="ECO:0000256" key="12">
    <source>
        <dbReference type="PIRNR" id="PIRNR006769"/>
    </source>
</evidence>
<comment type="pathway">
    <text evidence="2 12">Cofactor biosynthesis; riboflavin biosynthesis; 5-amino-6-(D-ribitylamino)uracil from GTP: step 2/4.</text>
</comment>
<dbReference type="NCBIfam" id="TIGR00326">
    <property type="entry name" value="eubact_ribD"/>
    <property type="match status" value="1"/>
</dbReference>
<keyword evidence="7 12" id="KW-0479">Metal-binding</keyword>
<dbReference type="UniPathway" id="UPA00275">
    <property type="reaction ID" value="UER00401"/>
</dbReference>
<keyword evidence="10 12" id="KW-0560">Oxidoreductase</keyword>
<keyword evidence="9 12" id="KW-0521">NADP</keyword>
<keyword evidence="8 12" id="KW-0862">Zinc</keyword>
<feature type="binding site" evidence="14">
    <location>
        <position position="284"/>
    </location>
    <ligand>
        <name>substrate</name>
    </ligand>
</feature>
<proteinExistence type="inferred from homology"/>
<evidence type="ECO:0000256" key="5">
    <source>
        <dbReference type="ARBA" id="ARBA00007417"/>
    </source>
</evidence>
<dbReference type="GO" id="GO:0008835">
    <property type="term" value="F:diaminohydroxyphosphoribosylaminopyrimidine deaminase activity"/>
    <property type="evidence" value="ECO:0007669"/>
    <property type="project" value="UniProtKB-EC"/>
</dbReference>
<dbReference type="PIRSF" id="PIRSF006769">
    <property type="entry name" value="RibD"/>
    <property type="match status" value="1"/>
</dbReference>
<dbReference type="AlphaFoldDB" id="A0A7W9BMN3"/>
<feature type="binding site" evidence="15">
    <location>
        <position position="69"/>
    </location>
    <ligand>
        <name>Zn(2+)</name>
        <dbReference type="ChEBI" id="CHEBI:29105"/>
        <note>catalytic</note>
    </ligand>
</feature>
<evidence type="ECO:0000256" key="3">
    <source>
        <dbReference type="ARBA" id="ARBA00004910"/>
    </source>
</evidence>
<feature type="binding site" evidence="14">
    <location>
        <position position="178"/>
    </location>
    <ligand>
        <name>substrate</name>
    </ligand>
</feature>
<feature type="binding site" evidence="14">
    <location>
        <position position="194"/>
    </location>
    <ligand>
        <name>NADP(+)</name>
        <dbReference type="ChEBI" id="CHEBI:58349"/>
    </ligand>
</feature>
<dbReference type="InterPro" id="IPR016192">
    <property type="entry name" value="APOBEC/CMP_deaminase_Zn-bd"/>
</dbReference>
<dbReference type="Pfam" id="PF00383">
    <property type="entry name" value="dCMP_cyt_deam_1"/>
    <property type="match status" value="1"/>
</dbReference>
<feature type="binding site" evidence="14">
    <location>
        <begin position="286"/>
        <end position="292"/>
    </location>
    <ligand>
        <name>NADP(+)</name>
        <dbReference type="ChEBI" id="CHEBI:58349"/>
    </ligand>
</feature>
<feature type="binding site" evidence="14">
    <location>
        <position position="148"/>
    </location>
    <ligand>
        <name>NADP(+)</name>
        <dbReference type="ChEBI" id="CHEBI:58349"/>
    </ligand>
</feature>
<dbReference type="Pfam" id="PF01872">
    <property type="entry name" value="RibD_C"/>
    <property type="match status" value="1"/>
</dbReference>
<feature type="binding site" evidence="14">
    <location>
        <position position="164"/>
    </location>
    <ligand>
        <name>NADP(+)</name>
        <dbReference type="ChEBI" id="CHEBI:58349"/>
    </ligand>
</feature>
<evidence type="ECO:0000256" key="4">
    <source>
        <dbReference type="ARBA" id="ARBA00005259"/>
    </source>
</evidence>
<dbReference type="EC" id="1.1.1.193" evidence="12"/>
<feature type="binding site" evidence="14">
    <location>
        <position position="162"/>
    </location>
    <ligand>
        <name>substrate</name>
    </ligand>
</feature>
<comment type="function">
    <text evidence="1 12">Converts 2,5-diamino-6-(ribosylamino)-4(3h)-pyrimidinone 5'-phosphate into 5-amino-6-(ribosylamino)-2,4(1h,3h)-pyrimidinedione 5'-phosphate.</text>
</comment>
<dbReference type="Gene3D" id="3.40.140.10">
    <property type="entry name" value="Cytidine Deaminase, domain 2"/>
    <property type="match status" value="1"/>
</dbReference>
<evidence type="ECO:0000256" key="1">
    <source>
        <dbReference type="ARBA" id="ARBA00002151"/>
    </source>
</evidence>
<dbReference type="Proteomes" id="UP000535415">
    <property type="component" value="Unassembled WGS sequence"/>
</dbReference>
<dbReference type="GO" id="GO:0008703">
    <property type="term" value="F:5-amino-6-(5-phosphoribosylamino)uracil reductase activity"/>
    <property type="evidence" value="ECO:0007669"/>
    <property type="project" value="UniProtKB-EC"/>
</dbReference>
<evidence type="ECO:0000256" key="9">
    <source>
        <dbReference type="ARBA" id="ARBA00022857"/>
    </source>
</evidence>
<comment type="similarity">
    <text evidence="4 12">In the N-terminal section; belongs to the cytidine and deoxycytidylate deaminase family.</text>
</comment>
<dbReference type="PANTHER" id="PTHR38011">
    <property type="entry name" value="DIHYDROFOLATE REDUCTASE FAMILY PROTEIN (AFU_ORTHOLOGUE AFUA_8G06820)"/>
    <property type="match status" value="1"/>
</dbReference>
<dbReference type="CDD" id="cd01284">
    <property type="entry name" value="Riboflavin_deaminase-reductase"/>
    <property type="match status" value="1"/>
</dbReference>
<dbReference type="SUPFAM" id="SSF53927">
    <property type="entry name" value="Cytidine deaminase-like"/>
    <property type="match status" value="1"/>
</dbReference>
<sequence length="352" mass="36292">MALALQLGRRGQGQVWPNPAVGCVIVNGGRVVGRGRTMSGGRPHAEVAALAEAGQNAAGATVYVTLEPCAHHGQTPPCAGALVAAKVAKVVVATGDPDPRVNGGGIAMLRAAGIDVVTGVMQADADRDHAGFFSRVTQRLPYLTLKVATTLDGRIATKTGESQWITGPDARSSVHAMRAKHDAVMVGAGTVRADNPQLTVRGMGPRRQPVRVVVSSDLDLPMQSQMFFTTDDAPLWLCHGTGDATAFTAQGAESLPCPMVNGRVDVAAALTALADKGLTRVFCEGGGGLAASLLTAGLVDRLEVFQAGKVIGADGIAAVAGMDVAHLADAPNFRLVATRRIGDDVLSSWDRV</sequence>
<evidence type="ECO:0000313" key="17">
    <source>
        <dbReference type="EMBL" id="MBB5723291.1"/>
    </source>
</evidence>
<comment type="pathway">
    <text evidence="3 12">Cofactor biosynthesis; riboflavin biosynthesis; 5-amino-6-(D-ribitylamino)uracil from GTP: step 3/4.</text>
</comment>
<evidence type="ECO:0000256" key="10">
    <source>
        <dbReference type="ARBA" id="ARBA00023002"/>
    </source>
</evidence>
<feature type="domain" description="CMP/dCMP-type deaminase" evidence="16">
    <location>
        <begin position="1"/>
        <end position="117"/>
    </location>
</feature>
<feature type="binding site" evidence="14">
    <location>
        <position position="190"/>
    </location>
    <ligand>
        <name>NADP(+)</name>
        <dbReference type="ChEBI" id="CHEBI:58349"/>
    </ligand>
</feature>
<dbReference type="NCBIfam" id="TIGR00227">
    <property type="entry name" value="ribD_Cterm"/>
    <property type="match status" value="1"/>
</dbReference>
<dbReference type="InterPro" id="IPR050765">
    <property type="entry name" value="Riboflavin_Biosynth_HTPR"/>
</dbReference>
<reference evidence="17 18" key="1">
    <citation type="submission" date="2020-08" db="EMBL/GenBank/DDBJ databases">
        <title>Genomic Encyclopedia of Type Strains, Phase IV (KMG-IV): sequencing the most valuable type-strain genomes for metagenomic binning, comparative biology and taxonomic classification.</title>
        <authorList>
            <person name="Goeker M."/>
        </authorList>
    </citation>
    <scope>NUCLEOTIDE SEQUENCE [LARGE SCALE GENOMIC DNA]</scope>
    <source>
        <strain evidence="17 18">DSM 101064</strain>
    </source>
</reference>
<organism evidence="17 18">
    <name type="scientific">Yoonia ponticola</name>
    <dbReference type="NCBI Taxonomy" id="1524255"/>
    <lineage>
        <taxon>Bacteria</taxon>
        <taxon>Pseudomonadati</taxon>
        <taxon>Pseudomonadota</taxon>
        <taxon>Alphaproteobacteria</taxon>
        <taxon>Rhodobacterales</taxon>
        <taxon>Paracoccaceae</taxon>
        <taxon>Yoonia</taxon>
    </lineage>
</organism>
<gene>
    <name evidence="17" type="ORF">FHS72_002931</name>
</gene>
<dbReference type="InterPro" id="IPR002734">
    <property type="entry name" value="RibDG_C"/>
</dbReference>
<dbReference type="Gene3D" id="3.40.430.10">
    <property type="entry name" value="Dihydrofolate Reductase, subunit A"/>
    <property type="match status" value="1"/>
</dbReference>